<dbReference type="EMBL" id="LAZR01042074">
    <property type="protein sequence ID" value="KKL10406.1"/>
    <property type="molecule type" value="Genomic_DNA"/>
</dbReference>
<feature type="compositionally biased region" description="Basic and acidic residues" evidence="1">
    <location>
        <begin position="116"/>
        <end position="126"/>
    </location>
</feature>
<gene>
    <name evidence="2" type="ORF">LCGC14_2556120</name>
</gene>
<name>A0A0F9CXN8_9ZZZZ</name>
<comment type="caution">
    <text evidence="2">The sequence shown here is derived from an EMBL/GenBank/DDBJ whole genome shotgun (WGS) entry which is preliminary data.</text>
</comment>
<proteinExistence type="predicted"/>
<organism evidence="2">
    <name type="scientific">marine sediment metagenome</name>
    <dbReference type="NCBI Taxonomy" id="412755"/>
    <lineage>
        <taxon>unclassified sequences</taxon>
        <taxon>metagenomes</taxon>
        <taxon>ecological metagenomes</taxon>
    </lineage>
</organism>
<dbReference type="AlphaFoldDB" id="A0A0F9CXN8"/>
<sequence length="166" mass="18618">MTVTRHSLVKCRTRDCPFTPDQHDEWMDLCSRAPEHGHRHDQLTHQHHPKKGMGGNNPLAKIVAVLCWPFHDRVDNGDWSNDVKDMPGRGRVYFAQDLHGNTLIEKEVMPDARPQHNNIDQREVGRDGQVLSAAAEGEKVAKVPSGRQEPLGSAEVPEPLEARSEG</sequence>
<evidence type="ECO:0000313" key="2">
    <source>
        <dbReference type="EMBL" id="KKL10406.1"/>
    </source>
</evidence>
<reference evidence="2" key="1">
    <citation type="journal article" date="2015" name="Nature">
        <title>Complex archaea that bridge the gap between prokaryotes and eukaryotes.</title>
        <authorList>
            <person name="Spang A."/>
            <person name="Saw J.H."/>
            <person name="Jorgensen S.L."/>
            <person name="Zaremba-Niedzwiedzka K."/>
            <person name="Martijn J."/>
            <person name="Lind A.E."/>
            <person name="van Eijk R."/>
            <person name="Schleper C."/>
            <person name="Guy L."/>
            <person name="Ettema T.J."/>
        </authorList>
    </citation>
    <scope>NUCLEOTIDE SEQUENCE</scope>
</reference>
<feature type="region of interest" description="Disordered" evidence="1">
    <location>
        <begin position="116"/>
        <end position="166"/>
    </location>
</feature>
<evidence type="ECO:0000256" key="1">
    <source>
        <dbReference type="SAM" id="MobiDB-lite"/>
    </source>
</evidence>
<protein>
    <submittedName>
        <fullName evidence="2">Uncharacterized protein</fullName>
    </submittedName>
</protein>
<feature type="non-terminal residue" evidence="2">
    <location>
        <position position="166"/>
    </location>
</feature>
<accession>A0A0F9CXN8</accession>